<keyword evidence="2" id="KW-0349">Heme</keyword>
<gene>
    <name evidence="7" type="ORF">PGX00_07555</name>
</gene>
<feature type="signal peptide" evidence="6">
    <location>
        <begin position="1"/>
        <end position="18"/>
    </location>
</feature>
<keyword evidence="1" id="KW-0813">Transport</keyword>
<dbReference type="InterPro" id="IPR012127">
    <property type="entry name" value="Cyt_c_prime"/>
</dbReference>
<comment type="caution">
    <text evidence="7">The sequence shown here is derived from an EMBL/GenBank/DDBJ whole genome shotgun (WGS) entry which is preliminary data.</text>
</comment>
<protein>
    <submittedName>
        <fullName evidence="7">Cytochrome c</fullName>
    </submittedName>
</protein>
<evidence type="ECO:0000256" key="3">
    <source>
        <dbReference type="ARBA" id="ARBA00022723"/>
    </source>
</evidence>
<evidence type="ECO:0000256" key="4">
    <source>
        <dbReference type="ARBA" id="ARBA00022982"/>
    </source>
</evidence>
<organism evidence="7 8">
    <name type="scientific">Vibrio algarum</name>
    <dbReference type="NCBI Taxonomy" id="3020714"/>
    <lineage>
        <taxon>Bacteria</taxon>
        <taxon>Pseudomonadati</taxon>
        <taxon>Pseudomonadota</taxon>
        <taxon>Gammaproteobacteria</taxon>
        <taxon>Vibrionales</taxon>
        <taxon>Vibrionaceae</taxon>
        <taxon>Vibrio</taxon>
    </lineage>
</organism>
<proteinExistence type="predicted"/>
<dbReference type="SUPFAM" id="SSF47175">
    <property type="entry name" value="Cytochromes"/>
    <property type="match status" value="1"/>
</dbReference>
<keyword evidence="6" id="KW-0732">Signal</keyword>
<evidence type="ECO:0000313" key="7">
    <source>
        <dbReference type="EMBL" id="MDB1123523.1"/>
    </source>
</evidence>
<dbReference type="InterPro" id="IPR010980">
    <property type="entry name" value="Cyt_c/b562"/>
</dbReference>
<dbReference type="InterPro" id="IPR002321">
    <property type="entry name" value="Cyt_c_II"/>
</dbReference>
<keyword evidence="4" id="KW-0249">Electron transport</keyword>
<dbReference type="PROSITE" id="PS51009">
    <property type="entry name" value="CYTCII"/>
    <property type="match status" value="1"/>
</dbReference>
<dbReference type="Pfam" id="PF01322">
    <property type="entry name" value="Cytochrom_C_2"/>
    <property type="match status" value="1"/>
</dbReference>
<keyword evidence="3" id="KW-0479">Metal-binding</keyword>
<sequence length="143" mass="15763">MKKHLISLFMLISVSASAATFEAEIEARQDAYSGIKDNVEVVGDMLKSGEFDYAKFEMLGEKLTKHSSSLKSLFPEGSQEGSNAKKAVWKSFDQFSMGLDKLDQGFQDFYAAAKAQDQAALVAGFKDATGTCKGCHRKFRNKK</sequence>
<feature type="chain" id="PRO_5045447468" evidence="6">
    <location>
        <begin position="19"/>
        <end position="143"/>
    </location>
</feature>
<keyword evidence="5" id="KW-0408">Iron</keyword>
<dbReference type="PIRSF" id="PIRSF000027">
    <property type="entry name" value="Cytc_c_prime"/>
    <property type="match status" value="1"/>
</dbReference>
<evidence type="ECO:0000256" key="2">
    <source>
        <dbReference type="ARBA" id="ARBA00022617"/>
    </source>
</evidence>
<keyword evidence="8" id="KW-1185">Reference proteome</keyword>
<dbReference type="EMBL" id="JAQLOI010000001">
    <property type="protein sequence ID" value="MDB1123523.1"/>
    <property type="molecule type" value="Genomic_DNA"/>
</dbReference>
<reference evidence="7 8" key="1">
    <citation type="submission" date="2023-01" db="EMBL/GenBank/DDBJ databases">
        <title>Vibrio sp. KJ40-1 sp.nov, isolated from marine algae.</title>
        <authorList>
            <person name="Butt M."/>
            <person name="Kim J.M.J."/>
            <person name="Jeon C.O.C."/>
        </authorList>
    </citation>
    <scope>NUCLEOTIDE SEQUENCE [LARGE SCALE GENOMIC DNA]</scope>
    <source>
        <strain evidence="7 8">KJ40-1</strain>
    </source>
</reference>
<evidence type="ECO:0000256" key="1">
    <source>
        <dbReference type="ARBA" id="ARBA00022448"/>
    </source>
</evidence>
<evidence type="ECO:0000256" key="6">
    <source>
        <dbReference type="SAM" id="SignalP"/>
    </source>
</evidence>
<dbReference type="RefSeq" id="WP_272134177.1">
    <property type="nucleotide sequence ID" value="NZ_JAQLOI010000001.1"/>
</dbReference>
<evidence type="ECO:0000256" key="5">
    <source>
        <dbReference type="ARBA" id="ARBA00023004"/>
    </source>
</evidence>
<name>A0ABT4YR12_9VIBR</name>
<accession>A0ABT4YR12</accession>
<dbReference type="Proteomes" id="UP001210678">
    <property type="component" value="Unassembled WGS sequence"/>
</dbReference>
<evidence type="ECO:0000313" key="8">
    <source>
        <dbReference type="Proteomes" id="UP001210678"/>
    </source>
</evidence>
<dbReference type="Gene3D" id="1.20.120.10">
    <property type="entry name" value="Cytochrome c/b562"/>
    <property type="match status" value="1"/>
</dbReference>